<protein>
    <submittedName>
        <fullName evidence="2">Uncharacterized protein</fullName>
    </submittedName>
</protein>
<proteinExistence type="predicted"/>
<accession>A0A7Z8KRU2</accession>
<keyword evidence="3" id="KW-1185">Reference proteome</keyword>
<feature type="region of interest" description="Disordered" evidence="1">
    <location>
        <begin position="122"/>
        <end position="141"/>
    </location>
</feature>
<sequence>MADREKVSGFRLPQETLDSLDELVNKGLIKNRTDGVIKAVQMLHAIEASEKKGHYFQDIIALITKDRRFVNDWPSIPDDVQIHYYGEPGTKFLITKLGPEHVEIVREEDDLRVIATYKEERWEEADEISEDSEDDDKSSSD</sequence>
<evidence type="ECO:0000256" key="1">
    <source>
        <dbReference type="SAM" id="MobiDB-lite"/>
    </source>
</evidence>
<dbReference type="EMBL" id="VIAQ01000006">
    <property type="protein sequence ID" value="TQD28269.1"/>
    <property type="molecule type" value="Genomic_DNA"/>
</dbReference>
<evidence type="ECO:0000313" key="2">
    <source>
        <dbReference type="EMBL" id="TQD28269.1"/>
    </source>
</evidence>
<gene>
    <name evidence="2" type="ORF">FKV42_00940</name>
</gene>
<dbReference type="OrthoDB" id="144308at2157"/>
<name>A0A7Z8KRU2_9EURY</name>
<organism evidence="2 3">
    <name type="scientific">Methanolobus vulcani</name>
    <dbReference type="NCBI Taxonomy" id="38026"/>
    <lineage>
        <taxon>Archaea</taxon>
        <taxon>Methanobacteriati</taxon>
        <taxon>Methanobacteriota</taxon>
        <taxon>Stenosarchaea group</taxon>
        <taxon>Methanomicrobia</taxon>
        <taxon>Methanosarcinales</taxon>
        <taxon>Methanosarcinaceae</taxon>
        <taxon>Methanolobus</taxon>
    </lineage>
</organism>
<dbReference type="RefSeq" id="WP_154808373.1">
    <property type="nucleotide sequence ID" value="NZ_VIAQ01000006.1"/>
</dbReference>
<evidence type="ECO:0000313" key="3">
    <source>
        <dbReference type="Proteomes" id="UP000319335"/>
    </source>
</evidence>
<reference evidence="2 3" key="1">
    <citation type="submission" date="2019-06" db="EMBL/GenBank/DDBJ databases">
        <title>Draft genome sequence of Methanolobus vulcani B1d.</title>
        <authorList>
            <person name="Creighbaum A.J."/>
            <person name="Ticak T."/>
            <person name="Hariraju D."/>
            <person name="Arivett B.A."/>
            <person name="Ferguson D.J.Jr."/>
        </authorList>
    </citation>
    <scope>NUCLEOTIDE SEQUENCE [LARGE SCALE GENOMIC DNA]</scope>
    <source>
        <strain evidence="2 3">B1d</strain>
    </source>
</reference>
<comment type="caution">
    <text evidence="2">The sequence shown here is derived from an EMBL/GenBank/DDBJ whole genome shotgun (WGS) entry which is preliminary data.</text>
</comment>
<dbReference type="AlphaFoldDB" id="A0A7Z8KRU2"/>
<dbReference type="Proteomes" id="UP000319335">
    <property type="component" value="Unassembled WGS sequence"/>
</dbReference>